<comment type="caution">
    <text evidence="2">The sequence shown here is derived from an EMBL/GenBank/DDBJ whole genome shotgun (WGS) entry which is preliminary data.</text>
</comment>
<feature type="compositionally biased region" description="Acidic residues" evidence="1">
    <location>
        <begin position="434"/>
        <end position="445"/>
    </location>
</feature>
<dbReference type="Proteomes" id="UP000826271">
    <property type="component" value="Unassembled WGS sequence"/>
</dbReference>
<dbReference type="AlphaFoldDB" id="A0AAV6WJG4"/>
<feature type="compositionally biased region" description="Basic and acidic residues" evidence="1">
    <location>
        <begin position="556"/>
        <end position="568"/>
    </location>
</feature>
<evidence type="ECO:0000313" key="3">
    <source>
        <dbReference type="Proteomes" id="UP000826271"/>
    </source>
</evidence>
<gene>
    <name evidence="2" type="ORF">BUALT_Bualt16G0127900</name>
</gene>
<keyword evidence="3" id="KW-1185">Reference proteome</keyword>
<feature type="region of interest" description="Disordered" evidence="1">
    <location>
        <begin position="921"/>
        <end position="1020"/>
    </location>
</feature>
<organism evidence="2 3">
    <name type="scientific">Buddleja alternifolia</name>
    <dbReference type="NCBI Taxonomy" id="168488"/>
    <lineage>
        <taxon>Eukaryota</taxon>
        <taxon>Viridiplantae</taxon>
        <taxon>Streptophyta</taxon>
        <taxon>Embryophyta</taxon>
        <taxon>Tracheophyta</taxon>
        <taxon>Spermatophyta</taxon>
        <taxon>Magnoliopsida</taxon>
        <taxon>eudicotyledons</taxon>
        <taxon>Gunneridae</taxon>
        <taxon>Pentapetalae</taxon>
        <taxon>asterids</taxon>
        <taxon>lamiids</taxon>
        <taxon>Lamiales</taxon>
        <taxon>Scrophulariaceae</taxon>
        <taxon>Buddlejeae</taxon>
        <taxon>Buddleja</taxon>
    </lineage>
</organism>
<evidence type="ECO:0000313" key="2">
    <source>
        <dbReference type="EMBL" id="KAG8367969.1"/>
    </source>
</evidence>
<dbReference type="PANTHER" id="PTHR16897">
    <property type="entry name" value="OS10G0105400 PROTEIN"/>
    <property type="match status" value="1"/>
</dbReference>
<protein>
    <submittedName>
        <fullName evidence="2">Uncharacterized protein</fullName>
    </submittedName>
</protein>
<dbReference type="EMBL" id="WHWC01000016">
    <property type="protein sequence ID" value="KAG8367969.1"/>
    <property type="molecule type" value="Genomic_DNA"/>
</dbReference>
<accession>A0AAV6WJG4</accession>
<feature type="compositionally biased region" description="Polar residues" evidence="1">
    <location>
        <begin position="945"/>
        <end position="978"/>
    </location>
</feature>
<feature type="compositionally biased region" description="Low complexity" evidence="1">
    <location>
        <begin position="926"/>
        <end position="940"/>
    </location>
</feature>
<feature type="compositionally biased region" description="Basic and acidic residues" evidence="1">
    <location>
        <begin position="981"/>
        <end position="1005"/>
    </location>
</feature>
<feature type="region of interest" description="Disordered" evidence="1">
    <location>
        <begin position="1"/>
        <end position="21"/>
    </location>
</feature>
<feature type="region of interest" description="Disordered" evidence="1">
    <location>
        <begin position="631"/>
        <end position="650"/>
    </location>
</feature>
<proteinExistence type="predicted"/>
<feature type="region of interest" description="Disordered" evidence="1">
    <location>
        <begin position="433"/>
        <end position="464"/>
    </location>
</feature>
<dbReference type="PANTHER" id="PTHR16897:SF2">
    <property type="entry name" value="OS03G0226600 PROTEIN"/>
    <property type="match status" value="1"/>
</dbReference>
<feature type="compositionally biased region" description="Polar residues" evidence="1">
    <location>
        <begin position="834"/>
        <end position="858"/>
    </location>
</feature>
<feature type="region of interest" description="Disordered" evidence="1">
    <location>
        <begin position="1153"/>
        <end position="1173"/>
    </location>
</feature>
<feature type="compositionally biased region" description="Basic and acidic residues" evidence="1">
    <location>
        <begin position="446"/>
        <end position="464"/>
    </location>
</feature>
<reference evidence="2" key="1">
    <citation type="submission" date="2019-10" db="EMBL/GenBank/DDBJ databases">
        <authorList>
            <person name="Zhang R."/>
            <person name="Pan Y."/>
            <person name="Wang J."/>
            <person name="Ma R."/>
            <person name="Yu S."/>
        </authorList>
    </citation>
    <scope>NUCLEOTIDE SEQUENCE</scope>
    <source>
        <strain evidence="2">LA-IB0</strain>
        <tissue evidence="2">Leaf</tissue>
    </source>
</reference>
<feature type="region of interest" description="Disordered" evidence="1">
    <location>
        <begin position="803"/>
        <end position="858"/>
    </location>
</feature>
<feature type="compositionally biased region" description="Polar residues" evidence="1">
    <location>
        <begin position="1157"/>
        <end position="1167"/>
    </location>
</feature>
<name>A0AAV6WJG4_9LAMI</name>
<evidence type="ECO:0000256" key="1">
    <source>
        <dbReference type="SAM" id="MobiDB-lite"/>
    </source>
</evidence>
<sequence>MPGLAQRINDTTSDDNDDINSNCQNPLVGNGTLSYHSFNGSSVSNNGFWSKQRNDVSYNQLQKFWCDLTLQARQKLLRIDKQTLFEHARKNMYCSRCNGLLLEGFLQIVMYGKSLQQDAAGHYGVRTTNNQNNGDLCIASGCQDDVLDPSVHPWGGLTTARDGTLTLLDCYLCSKSLKGLQNVFDSACAREKERKLLYPDACGGGGRGWISQGMTGYGRGHGTRETCALHTARLSVETLVDFWSALGEETRQSLLRMKEEDFIERLMYRFDSKRFCRDCRRNVIREFKELKELKRMRRETRCTSWFCVADTAFQYEVSRDTVQADWHQTFLDSLGTYHHFEWAIGTGEGKSDILEFENIGLSGKVQVNGLDLSGLSACYITLRAWKKDGRCNELCVKAHALRGQQCVHGRLVVGDGFLTITRGESIRSFFEHAEEAEEEEDDDSLDKDGNELDGECSRPQKHAKSPELAREFLLDAATVEKAFREGTARQNAHSIFVCLALKLLEERVHVACKEIVTLEKQMKLLEEEEKEKRAEEERKERRRIKEREKKLRRKERLREKDNKDKKCAESNLDPVVPDVSKDSTACVNDAASVDGSRDSVSETGEASPASPLSPDIQDDKLLTEDFYSSMENLSEDSPDGELGNTRDWNTSFPRDHFTYSRRKLRKDPQQGLNLKWPNRTKSASLSENGVVVSKYESRYQGDTFEFTRSINGFNKQLKTNAAKSHFRNCGPKLSEKCQCTNNRAADRYDSNVCSCNHHNEYRPRPESHITRVVREPKFMNKMEYPSDVLKPYYRGRYSQVEFARETNGQPKSKGISGNPPNIKQVWEPLDSQKKNVQSNSAKGEAIVSNQLPESSGATNSDEVIDTLVQANHDNDLTDITTSSSENCRDAKKEFHATAKSQRYSKEAVAEDGELCAMKKSPHETIDSSMSSSDNCSSCLSEGDSHTSSSNPPNVESACTSDSDESTQNSEGRETSNFLENKLTECGRVVEDENTREQDNKSHETAPVEIKTNSANNLPSEVPPYCESRRANVTVGAQPLSMLPQMHNQSIHYRVFQAPAMGYYHQSPISWTAGPTNGLISFPNPNPYLYANTFGYDLNGNARFMQYGTLQHLAPPLLNSAHLPVSPEVAQANGVSTKEHAKVANLGEIKEVKHKTQKVVSTEQQGQNRKSDKMDKGNDGFSLFHFGGPVALSDGFKADSISLKEGTNGDASLNLPGNSPDGNHSCITKDSIEEYNLFAAGNGIKFSFF</sequence>
<feature type="region of interest" description="Disordered" evidence="1">
    <location>
        <begin position="549"/>
        <end position="619"/>
    </location>
</feature>